<dbReference type="InterPro" id="IPR056789">
    <property type="entry name" value="LRR_R13L1-DRL21"/>
</dbReference>
<dbReference type="InterPro" id="IPR027417">
    <property type="entry name" value="P-loop_NTPase"/>
</dbReference>
<protein>
    <submittedName>
        <fullName evidence="9">NB-ARC domains-containing protein</fullName>
    </submittedName>
</protein>
<dbReference type="Pfam" id="PF25019">
    <property type="entry name" value="LRR_R13L1-DRL21"/>
    <property type="match status" value="1"/>
</dbReference>
<name>A0ABQ5IZR1_9ASTR</name>
<dbReference type="Proteomes" id="UP001151760">
    <property type="component" value="Unassembled WGS sequence"/>
</dbReference>
<dbReference type="InterPro" id="IPR058922">
    <property type="entry name" value="WHD_DRP"/>
</dbReference>
<dbReference type="InterPro" id="IPR042197">
    <property type="entry name" value="Apaf_helical"/>
</dbReference>
<sequence>MGGVSKTTLAKILYEDEQVKKHFKLKAWVCVSDEWDTFNMSNIIFQGVTGETKEFKDLNLLQVALRDQLREKLFLLVLDDVWSESSDDWESLVAPFKACAPGSKIIMTTRKEKLLRELGCGKLNHLQSLSPDDAVCLFAQQALGEDNFDSHPRLKAPGEGIVKKCDGLPLALIALGRLLRTKEGEVEWKEIEDSEIWSLEDGGKIIPPLRLSYRELPAYLKKLFAYCSLFPKDYAFDKEDLVLLWIAEGFLQQVGPGKSTKERLGNKCFDELLSRSFFQHSPNDESLFVMHDLMNDLATSVARDFYFRLEKELGKDVRKQASHKCRHMSFVCEKYEAYKKFEVFKGAKGLRTFLAIFIGVKEDWDLFYLSNKILVDLLPKLPLLRVLCLIGYEISEVPGSIGKLKHLRYLNLSQTKITHLPDNVCDLYHLETLILFGCSRLTKLPSNFRKLKSLRHLDIRDTPHLKNLPLGVDELKSLQTLSKIIIGGENDFSITKLKDFENLHGKVSIKGLDEVKNAAEAREANLSQKRLTELEVEWTDVSDGSRVETSDKEVLDVLKPDNDGLKKLEIVNYGRLKFPKWVGDPSFRELAHVSIRGCKKCTSLPPLGQLPSLKELSIQDMDDLKGVGLEFLGTGAAFPSLEILKFEGMSGWEVWSTNSRSGVGDSMFPCLKELSVTCCPNLVEVSVEALPSVRVLKIEECGNGVLRSLVYAAPSVTKLEIGSISGLTNEAWRGVILDLKAVEEMTVKKCDEIRYLWESKEAEASSKVLVNLGMLRVSNCKNLVSLGEKDEEVYNYGSNLLTSLTSLMVLGCENFKHLSCPNNVETLTIHSCESTASVSFFSKGGGQKLESVNIGHCSAKLMLKEMGGGEKNVLLINSKSMPMLEYIRITDHPNVASIIDFGGNFIHLTTFQIWNCNSTAESLFADLRLQSLTSLTTLIIRNCPSMDVPTAGLWPPNLRVLEIGWLKKLISEWGPHINFPTSLVDLSLSGEATTNWSDLSNLHLPSSLTSFQIWDFDNLERVSEGLQHLTSLQHLEIINCPKVKDLPETLLPSLLSLEIRRCPDLKELPVKLLHSLLSLSICLCPDLQEKCSRGGSYWPQIFHIPCIDIK</sequence>
<dbReference type="Pfam" id="PF00931">
    <property type="entry name" value="NB-ARC"/>
    <property type="match status" value="1"/>
</dbReference>
<dbReference type="PRINTS" id="PR00364">
    <property type="entry name" value="DISEASERSIST"/>
</dbReference>
<evidence type="ECO:0000313" key="10">
    <source>
        <dbReference type="Proteomes" id="UP001151760"/>
    </source>
</evidence>
<evidence type="ECO:0000259" key="8">
    <source>
        <dbReference type="Pfam" id="PF25019"/>
    </source>
</evidence>
<evidence type="ECO:0000256" key="5">
    <source>
        <dbReference type="ARBA" id="ARBA00022821"/>
    </source>
</evidence>
<evidence type="ECO:0000259" key="7">
    <source>
        <dbReference type="Pfam" id="PF23559"/>
    </source>
</evidence>
<evidence type="ECO:0000256" key="3">
    <source>
        <dbReference type="ARBA" id="ARBA00022737"/>
    </source>
</evidence>
<evidence type="ECO:0000256" key="2">
    <source>
        <dbReference type="ARBA" id="ARBA00022614"/>
    </source>
</evidence>
<feature type="domain" description="R13L1/DRL21-like LRR repeat region" evidence="8">
    <location>
        <begin position="494"/>
        <end position="621"/>
    </location>
</feature>
<dbReference type="Gene3D" id="1.10.10.10">
    <property type="entry name" value="Winged helix-like DNA-binding domain superfamily/Winged helix DNA-binding domain"/>
    <property type="match status" value="1"/>
</dbReference>
<organism evidence="9 10">
    <name type="scientific">Tanacetum coccineum</name>
    <dbReference type="NCBI Taxonomy" id="301880"/>
    <lineage>
        <taxon>Eukaryota</taxon>
        <taxon>Viridiplantae</taxon>
        <taxon>Streptophyta</taxon>
        <taxon>Embryophyta</taxon>
        <taxon>Tracheophyta</taxon>
        <taxon>Spermatophyta</taxon>
        <taxon>Magnoliopsida</taxon>
        <taxon>eudicotyledons</taxon>
        <taxon>Gunneridae</taxon>
        <taxon>Pentapetalae</taxon>
        <taxon>asterids</taxon>
        <taxon>campanulids</taxon>
        <taxon>Asterales</taxon>
        <taxon>Asteraceae</taxon>
        <taxon>Asteroideae</taxon>
        <taxon>Anthemideae</taxon>
        <taxon>Anthemidinae</taxon>
        <taxon>Tanacetum</taxon>
    </lineage>
</organism>
<feature type="domain" description="Disease resistance protein winged helix" evidence="7">
    <location>
        <begin position="229"/>
        <end position="298"/>
    </location>
</feature>
<comment type="similarity">
    <text evidence="1">Belongs to the disease resistance NB-LRR family.</text>
</comment>
<accession>A0ABQ5IZR1</accession>
<dbReference type="InterPro" id="IPR002182">
    <property type="entry name" value="NB-ARC"/>
</dbReference>
<evidence type="ECO:0000259" key="6">
    <source>
        <dbReference type="Pfam" id="PF00931"/>
    </source>
</evidence>
<reference evidence="9" key="2">
    <citation type="submission" date="2022-01" db="EMBL/GenBank/DDBJ databases">
        <authorList>
            <person name="Yamashiro T."/>
            <person name="Shiraishi A."/>
            <person name="Satake H."/>
            <person name="Nakayama K."/>
        </authorList>
    </citation>
    <scope>NUCLEOTIDE SEQUENCE</scope>
</reference>
<dbReference type="InterPro" id="IPR036388">
    <property type="entry name" value="WH-like_DNA-bd_sf"/>
</dbReference>
<comment type="caution">
    <text evidence="9">The sequence shown here is derived from an EMBL/GenBank/DDBJ whole genome shotgun (WGS) entry which is preliminary data.</text>
</comment>
<proteinExistence type="inferred from homology"/>
<dbReference type="Gene3D" id="3.80.10.10">
    <property type="entry name" value="Ribonuclease Inhibitor"/>
    <property type="match status" value="3"/>
</dbReference>
<keyword evidence="5" id="KW-0611">Plant defense</keyword>
<dbReference type="InterPro" id="IPR032675">
    <property type="entry name" value="LRR_dom_sf"/>
</dbReference>
<gene>
    <name evidence="9" type="ORF">Tco_1120869</name>
</gene>
<dbReference type="SUPFAM" id="SSF52058">
    <property type="entry name" value="L domain-like"/>
    <property type="match status" value="2"/>
</dbReference>
<reference evidence="9" key="1">
    <citation type="journal article" date="2022" name="Int. J. Mol. Sci.">
        <title>Draft Genome of Tanacetum Coccineum: Genomic Comparison of Closely Related Tanacetum-Family Plants.</title>
        <authorList>
            <person name="Yamashiro T."/>
            <person name="Shiraishi A."/>
            <person name="Nakayama K."/>
            <person name="Satake H."/>
        </authorList>
    </citation>
    <scope>NUCLEOTIDE SEQUENCE</scope>
</reference>
<dbReference type="Gene3D" id="3.40.50.300">
    <property type="entry name" value="P-loop containing nucleotide triphosphate hydrolases"/>
    <property type="match status" value="1"/>
</dbReference>
<dbReference type="Gene3D" id="1.10.8.430">
    <property type="entry name" value="Helical domain of apoptotic protease-activating factors"/>
    <property type="match status" value="1"/>
</dbReference>
<keyword evidence="2" id="KW-0433">Leucine-rich repeat</keyword>
<dbReference type="PANTHER" id="PTHR36766:SF61">
    <property type="entry name" value="NB-ARC DOMAIN DISEASE RESISTANCE PROTEIN"/>
    <property type="match status" value="1"/>
</dbReference>
<evidence type="ECO:0000256" key="1">
    <source>
        <dbReference type="ARBA" id="ARBA00008894"/>
    </source>
</evidence>
<dbReference type="EMBL" id="BQNB010021249">
    <property type="protein sequence ID" value="GJU04439.1"/>
    <property type="molecule type" value="Genomic_DNA"/>
</dbReference>
<keyword evidence="10" id="KW-1185">Reference proteome</keyword>
<keyword evidence="3" id="KW-0677">Repeat</keyword>
<evidence type="ECO:0000256" key="4">
    <source>
        <dbReference type="ARBA" id="ARBA00022741"/>
    </source>
</evidence>
<keyword evidence="4" id="KW-0547">Nucleotide-binding</keyword>
<feature type="domain" description="NB-ARC" evidence="6">
    <location>
        <begin position="1"/>
        <end position="142"/>
    </location>
</feature>
<dbReference type="PANTHER" id="PTHR36766">
    <property type="entry name" value="PLANT BROAD-SPECTRUM MILDEW RESISTANCE PROTEIN RPW8"/>
    <property type="match status" value="1"/>
</dbReference>
<dbReference type="SUPFAM" id="SSF52540">
    <property type="entry name" value="P-loop containing nucleoside triphosphate hydrolases"/>
    <property type="match status" value="1"/>
</dbReference>
<dbReference type="Pfam" id="PF23559">
    <property type="entry name" value="WHD_DRP"/>
    <property type="match status" value="1"/>
</dbReference>
<evidence type="ECO:0000313" key="9">
    <source>
        <dbReference type="EMBL" id="GJU04439.1"/>
    </source>
</evidence>